<dbReference type="Proteomes" id="UP000548304">
    <property type="component" value="Unassembled WGS sequence"/>
</dbReference>
<comment type="caution">
    <text evidence="2">The sequence shown here is derived from an EMBL/GenBank/DDBJ whole genome shotgun (WGS) entry which is preliminary data.</text>
</comment>
<keyword evidence="3" id="KW-1185">Reference proteome</keyword>
<gene>
    <name evidence="2" type="ORF">FHR84_003370</name>
</gene>
<sequence length="192" mass="20737">MSSAITDEMTAALPTVVREIEQFVASEGWNRPARMFALVDTTELLEAEPDLEEQLNTQSPLTPVAQDELPSQDLGEALAGISWPERVLGCALVQEIVVLPPEAEQELPEEGSAAQAAAAEHPERREARIVAGVLRSGTQTCVLRLRNKSPEQDPDDAAASFDDDPEAEEGELVEDSALAPNLLNALHATFEE</sequence>
<dbReference type="RefSeq" id="WP_179536399.1">
    <property type="nucleotide sequence ID" value="NZ_JACBYW010000006.1"/>
</dbReference>
<feature type="compositionally biased region" description="Acidic residues" evidence="1">
    <location>
        <begin position="152"/>
        <end position="174"/>
    </location>
</feature>
<evidence type="ECO:0000313" key="3">
    <source>
        <dbReference type="Proteomes" id="UP000548304"/>
    </source>
</evidence>
<organism evidence="2 3">
    <name type="scientific">Actinopolyspora biskrensis</name>
    <dbReference type="NCBI Taxonomy" id="1470178"/>
    <lineage>
        <taxon>Bacteria</taxon>
        <taxon>Bacillati</taxon>
        <taxon>Actinomycetota</taxon>
        <taxon>Actinomycetes</taxon>
        <taxon>Actinopolysporales</taxon>
        <taxon>Actinopolysporaceae</taxon>
        <taxon>Actinopolyspora</taxon>
    </lineage>
</organism>
<accession>A0A852YZK2</accession>
<reference evidence="2 3" key="1">
    <citation type="submission" date="2020-07" db="EMBL/GenBank/DDBJ databases">
        <title>Genomic Encyclopedia of Type Strains, Phase III (KMG-III): the genomes of soil and plant-associated and newly described type strains.</title>
        <authorList>
            <person name="Whitman W."/>
        </authorList>
    </citation>
    <scope>NUCLEOTIDE SEQUENCE [LARGE SCALE GENOMIC DNA]</scope>
    <source>
        <strain evidence="2 3">CECT 8576</strain>
    </source>
</reference>
<dbReference type="EMBL" id="JACBYW010000006">
    <property type="protein sequence ID" value="NYH80021.1"/>
    <property type="molecule type" value="Genomic_DNA"/>
</dbReference>
<protein>
    <submittedName>
        <fullName evidence="2">Uncharacterized protein</fullName>
    </submittedName>
</protein>
<proteinExistence type="predicted"/>
<dbReference type="NCBIfam" id="NF040618">
    <property type="entry name" value="PPA1309_fam"/>
    <property type="match status" value="1"/>
</dbReference>
<dbReference type="AlphaFoldDB" id="A0A852YZK2"/>
<evidence type="ECO:0000256" key="1">
    <source>
        <dbReference type="SAM" id="MobiDB-lite"/>
    </source>
</evidence>
<feature type="region of interest" description="Disordered" evidence="1">
    <location>
        <begin position="145"/>
        <end position="178"/>
    </location>
</feature>
<name>A0A852YZK2_9ACTN</name>
<evidence type="ECO:0000313" key="2">
    <source>
        <dbReference type="EMBL" id="NYH80021.1"/>
    </source>
</evidence>
<dbReference type="InterPro" id="IPR047681">
    <property type="entry name" value="PPA1309-like"/>
</dbReference>